<dbReference type="EMBL" id="JAAIUW010000008">
    <property type="protein sequence ID" value="KAF7819081.1"/>
    <property type="molecule type" value="Genomic_DNA"/>
</dbReference>
<protein>
    <submittedName>
        <fullName evidence="1">Uncharacterized protein</fullName>
    </submittedName>
</protein>
<sequence length="19" mass="2022">MAQAGLAYSPVGRLILAKY</sequence>
<comment type="caution">
    <text evidence="1">The sequence shown here is derived from an EMBL/GenBank/DDBJ whole genome shotgun (WGS) entry which is preliminary data.</text>
</comment>
<keyword evidence="2" id="KW-1185">Reference proteome</keyword>
<reference evidence="1" key="1">
    <citation type="submission" date="2020-09" db="EMBL/GenBank/DDBJ databases">
        <title>Genome-Enabled Discovery of Anthraquinone Biosynthesis in Senna tora.</title>
        <authorList>
            <person name="Kang S.-H."/>
            <person name="Pandey R.P."/>
            <person name="Lee C.-M."/>
            <person name="Sim J.-S."/>
            <person name="Jeong J.-T."/>
            <person name="Choi B.-S."/>
            <person name="Jung M."/>
            <person name="Ginzburg D."/>
            <person name="Zhao K."/>
            <person name="Won S.Y."/>
            <person name="Oh T.-J."/>
            <person name="Yu Y."/>
            <person name="Kim N.-H."/>
            <person name="Lee O.R."/>
            <person name="Lee T.-H."/>
            <person name="Bashyal P."/>
            <person name="Kim T.-S."/>
            <person name="Lee W.-H."/>
            <person name="Kawkins C."/>
            <person name="Kim C.-K."/>
            <person name="Kim J.S."/>
            <person name="Ahn B.O."/>
            <person name="Rhee S.Y."/>
            <person name="Sohng J.K."/>
        </authorList>
    </citation>
    <scope>NUCLEOTIDE SEQUENCE</scope>
    <source>
        <tissue evidence="1">Leaf</tissue>
    </source>
</reference>
<evidence type="ECO:0000313" key="2">
    <source>
        <dbReference type="Proteomes" id="UP000634136"/>
    </source>
</evidence>
<dbReference type="Proteomes" id="UP000634136">
    <property type="component" value="Unassembled WGS sequence"/>
</dbReference>
<accession>A0A834WH14</accession>
<evidence type="ECO:0000313" key="1">
    <source>
        <dbReference type="EMBL" id="KAF7819081.1"/>
    </source>
</evidence>
<gene>
    <name evidence="1" type="ORF">G2W53_024536</name>
</gene>
<organism evidence="1 2">
    <name type="scientific">Senna tora</name>
    <dbReference type="NCBI Taxonomy" id="362788"/>
    <lineage>
        <taxon>Eukaryota</taxon>
        <taxon>Viridiplantae</taxon>
        <taxon>Streptophyta</taxon>
        <taxon>Embryophyta</taxon>
        <taxon>Tracheophyta</taxon>
        <taxon>Spermatophyta</taxon>
        <taxon>Magnoliopsida</taxon>
        <taxon>eudicotyledons</taxon>
        <taxon>Gunneridae</taxon>
        <taxon>Pentapetalae</taxon>
        <taxon>rosids</taxon>
        <taxon>fabids</taxon>
        <taxon>Fabales</taxon>
        <taxon>Fabaceae</taxon>
        <taxon>Caesalpinioideae</taxon>
        <taxon>Cassia clade</taxon>
        <taxon>Senna</taxon>
    </lineage>
</organism>
<proteinExistence type="predicted"/>
<name>A0A834WH14_9FABA</name>
<dbReference type="AlphaFoldDB" id="A0A834WH14"/>